<dbReference type="GO" id="GO:0106435">
    <property type="term" value="F:carboxylesterase activity"/>
    <property type="evidence" value="ECO:0007669"/>
    <property type="project" value="UniProtKB-EC"/>
</dbReference>
<dbReference type="Proteomes" id="UP000672657">
    <property type="component" value="Unassembled WGS sequence"/>
</dbReference>
<feature type="active site" evidence="3">
    <location>
        <position position="152"/>
    </location>
</feature>
<comment type="similarity">
    <text evidence="1">Belongs to the 'GDXG' lipolytic enzyme family.</text>
</comment>
<dbReference type="EMBL" id="CAJPVI010000014">
    <property type="protein sequence ID" value="CAG2144861.1"/>
    <property type="molecule type" value="Genomic_DNA"/>
</dbReference>
<dbReference type="EC" id="3.1.1.1" evidence="5"/>
<evidence type="ECO:0000313" key="6">
    <source>
        <dbReference type="Proteomes" id="UP000672657"/>
    </source>
</evidence>
<evidence type="ECO:0000313" key="5">
    <source>
        <dbReference type="EMBL" id="CAG2144861.1"/>
    </source>
</evidence>
<evidence type="ECO:0000256" key="1">
    <source>
        <dbReference type="ARBA" id="ARBA00010515"/>
    </source>
</evidence>
<dbReference type="InterPro" id="IPR013094">
    <property type="entry name" value="AB_hydrolase_3"/>
</dbReference>
<evidence type="ECO:0000259" key="4">
    <source>
        <dbReference type="Pfam" id="PF07859"/>
    </source>
</evidence>
<keyword evidence="6" id="KW-1185">Reference proteome</keyword>
<dbReference type="SUPFAM" id="SSF53474">
    <property type="entry name" value="alpha/beta-Hydrolases"/>
    <property type="match status" value="1"/>
</dbReference>
<evidence type="ECO:0000256" key="3">
    <source>
        <dbReference type="PROSITE-ProRule" id="PRU10038"/>
    </source>
</evidence>
<dbReference type="PANTHER" id="PTHR48081:SF8">
    <property type="entry name" value="ALPHA_BETA HYDROLASE FOLD-3 DOMAIN-CONTAINING PROTEIN-RELATED"/>
    <property type="match status" value="1"/>
</dbReference>
<comment type="caution">
    <text evidence="5">The sequence shown here is derived from an EMBL/GenBank/DDBJ whole genome shotgun (WGS) entry which is preliminary data.</text>
</comment>
<dbReference type="InterPro" id="IPR033140">
    <property type="entry name" value="Lipase_GDXG_put_SER_AS"/>
</dbReference>
<accession>A0ABN7PZD2</accession>
<gene>
    <name evidence="5" type="primary">nlhH_4</name>
    <name evidence="5" type="ORF">LMG26411_02636</name>
</gene>
<proteinExistence type="inferred from homology"/>
<dbReference type="InterPro" id="IPR029058">
    <property type="entry name" value="AB_hydrolase_fold"/>
</dbReference>
<dbReference type="InterPro" id="IPR050300">
    <property type="entry name" value="GDXG_lipolytic_enzyme"/>
</dbReference>
<protein>
    <submittedName>
        <fullName evidence="5">Carboxylesterase NlhH</fullName>
        <ecNumber evidence="5">3.1.1.1</ecNumber>
    </submittedName>
</protein>
<keyword evidence="2 5" id="KW-0378">Hydrolase</keyword>
<dbReference type="RefSeq" id="WP_211953707.1">
    <property type="nucleotide sequence ID" value="NZ_CAJPVI010000014.1"/>
</dbReference>
<dbReference type="PANTHER" id="PTHR48081">
    <property type="entry name" value="AB HYDROLASE SUPERFAMILY PROTEIN C4A8.06C"/>
    <property type="match status" value="1"/>
</dbReference>
<feature type="domain" description="Alpha/beta hydrolase fold-3" evidence="4">
    <location>
        <begin position="75"/>
        <end position="281"/>
    </location>
</feature>
<organism evidence="5 6">
    <name type="scientific">Cupriavidus numazuensis</name>
    <dbReference type="NCBI Taxonomy" id="221992"/>
    <lineage>
        <taxon>Bacteria</taxon>
        <taxon>Pseudomonadati</taxon>
        <taxon>Pseudomonadota</taxon>
        <taxon>Betaproteobacteria</taxon>
        <taxon>Burkholderiales</taxon>
        <taxon>Burkholderiaceae</taxon>
        <taxon>Cupriavidus</taxon>
    </lineage>
</organism>
<evidence type="ECO:0000256" key="2">
    <source>
        <dbReference type="ARBA" id="ARBA00022801"/>
    </source>
</evidence>
<dbReference type="Gene3D" id="3.40.50.1820">
    <property type="entry name" value="alpha/beta hydrolase"/>
    <property type="match status" value="1"/>
</dbReference>
<sequence length="306" mass="32973">MPLDSQIADVLRALEGVPPMETMPLDPLRASMVYPPPDKRTPVGEVTELTIPCATHTIAARLYRPVAAHGGGLTVFFHGGGFVIGSLETHDHVCRDLCVHSGAAVLSVDYRLAPEHKFPAATDDCLQAVRWAAEHAHDLGLDSNRLVLAGDSAGGTLAAVTSLRLSNEGGPSVRGQVLIYPVTDYHTPPTVSYIENQSGYSLTRAAMIRFWADYLESEQDAAHPYASPLRAADLKGLPPALVLSAEYDPLRDEGEAYAHRLLDAGVPVTLWRHQGLIHGFIRMAALSERAHAALAQTGAWIRQVMG</sequence>
<reference evidence="5 6" key="1">
    <citation type="submission" date="2021-03" db="EMBL/GenBank/DDBJ databases">
        <authorList>
            <person name="Peeters C."/>
        </authorList>
    </citation>
    <scope>NUCLEOTIDE SEQUENCE [LARGE SCALE GENOMIC DNA]</scope>
    <source>
        <strain evidence="5 6">LMG 26411</strain>
    </source>
</reference>
<dbReference type="Pfam" id="PF07859">
    <property type="entry name" value="Abhydrolase_3"/>
    <property type="match status" value="1"/>
</dbReference>
<name>A0ABN7PZD2_9BURK</name>
<dbReference type="PROSITE" id="PS01174">
    <property type="entry name" value="LIPASE_GDXG_SER"/>
    <property type="match status" value="1"/>
</dbReference>